<dbReference type="SUPFAM" id="SSF53955">
    <property type="entry name" value="Lysozyme-like"/>
    <property type="match status" value="1"/>
</dbReference>
<dbReference type="InterPro" id="IPR023346">
    <property type="entry name" value="Lysozyme-like_dom_sf"/>
</dbReference>
<evidence type="ECO:0000259" key="2">
    <source>
        <dbReference type="Pfam" id="PF01464"/>
    </source>
</evidence>
<dbReference type="PANTHER" id="PTHR37423">
    <property type="entry name" value="SOLUBLE LYTIC MUREIN TRANSGLYCOSYLASE-RELATED"/>
    <property type="match status" value="1"/>
</dbReference>
<proteinExistence type="inferred from homology"/>
<evidence type="ECO:0000313" key="4">
    <source>
        <dbReference type="Proteomes" id="UP001226020"/>
    </source>
</evidence>
<dbReference type="PANTHER" id="PTHR37423:SF2">
    <property type="entry name" value="MEMBRANE-BOUND LYTIC MUREIN TRANSGLYCOSYLASE C"/>
    <property type="match status" value="1"/>
</dbReference>
<accession>A0AAW8CIM0</accession>
<name>A0AAW8CIM0_9PAST</name>
<dbReference type="Pfam" id="PF01464">
    <property type="entry name" value="SLT"/>
    <property type="match status" value="1"/>
</dbReference>
<dbReference type="EC" id="4.2.2.n1" evidence="3"/>
<dbReference type="GO" id="GO:0016829">
    <property type="term" value="F:lyase activity"/>
    <property type="evidence" value="ECO:0007669"/>
    <property type="project" value="UniProtKB-KW"/>
</dbReference>
<dbReference type="CDD" id="cd00254">
    <property type="entry name" value="LT-like"/>
    <property type="match status" value="1"/>
</dbReference>
<comment type="caution">
    <text evidence="3">The sequence shown here is derived from an EMBL/GenBank/DDBJ whole genome shotgun (WGS) entry which is preliminary data.</text>
</comment>
<reference evidence="3 4" key="1">
    <citation type="journal article" date="2023" name="Front. Microbiol.">
        <title>Phylogeography and host specificity of Pasteurellaceae pathogenic to sea-farmed fish in the north-east Atlantic.</title>
        <authorList>
            <person name="Gulla S."/>
            <person name="Colquhoun D.J."/>
            <person name="Olsen A.B."/>
            <person name="Spilsberg B."/>
            <person name="Lagesen K."/>
            <person name="Aakesson C.P."/>
            <person name="Strom S."/>
            <person name="Manji F."/>
            <person name="Birkbeck T.H."/>
            <person name="Nilsen H.K."/>
        </authorList>
    </citation>
    <scope>NUCLEOTIDE SEQUENCE [LARGE SCALE GENOMIC DNA]</scope>
    <source>
        <strain evidence="3 4">NVIB3131</strain>
    </source>
</reference>
<feature type="domain" description="Transglycosylase SLT" evidence="2">
    <location>
        <begin position="140"/>
        <end position="249"/>
    </location>
</feature>
<keyword evidence="4" id="KW-1185">Reference proteome</keyword>
<dbReference type="InterPro" id="IPR008258">
    <property type="entry name" value="Transglycosylase_SLT_dom_1"/>
</dbReference>
<dbReference type="Proteomes" id="UP001226020">
    <property type="component" value="Unassembled WGS sequence"/>
</dbReference>
<dbReference type="AlphaFoldDB" id="A0AAW8CIM0"/>
<evidence type="ECO:0000256" key="1">
    <source>
        <dbReference type="ARBA" id="ARBA00007734"/>
    </source>
</evidence>
<evidence type="ECO:0000313" key="3">
    <source>
        <dbReference type="EMBL" id="MDP8148291.1"/>
    </source>
</evidence>
<protein>
    <submittedName>
        <fullName evidence="3">Lytic transglycosylase domain-containing protein</fullName>
        <ecNumber evidence="3">4.2.2.n1</ecNumber>
    </submittedName>
</protein>
<dbReference type="RefSeq" id="WP_306351471.1">
    <property type="nucleotide sequence ID" value="NZ_JASAWV010000005.1"/>
</dbReference>
<dbReference type="EMBL" id="JASAXT010000005">
    <property type="protein sequence ID" value="MDP8148291.1"/>
    <property type="molecule type" value="Genomic_DNA"/>
</dbReference>
<keyword evidence="3" id="KW-0456">Lyase</keyword>
<sequence>MLNIKCLIFYMLFTNHILAKTPQIYKDIANKYNLDPHHIYTLALNTGVKNIYGQLYPWTWSIKINNYYYQFKNRRDLFEYLRSVNDKTTNIYYGIANIPYDHAISPQALWQSLSVKYQIDYLCKRLKRITLSYRKLQNIIKKVSNETGIESALINAIITQESRYKINAVSKAGAKGLMQIMPLTAKELNLAPQDIFVPYKNIKAGATYIKKLLHSFNGQLDLALAAYNSGPKNVKHYGGIPPFKETKKYVSKVISYYQYYKNNME</sequence>
<comment type="similarity">
    <text evidence="1">Belongs to the transglycosylase Slt family.</text>
</comment>
<gene>
    <name evidence="3" type="ORF">QJU57_04235</name>
</gene>
<organism evidence="3 4">
    <name type="scientific">Phocoenobacter atlanticus subsp. atlanticus</name>
    <dbReference type="NCBI Taxonomy" id="3061285"/>
    <lineage>
        <taxon>Bacteria</taxon>
        <taxon>Pseudomonadati</taxon>
        <taxon>Pseudomonadota</taxon>
        <taxon>Gammaproteobacteria</taxon>
        <taxon>Pasteurellales</taxon>
        <taxon>Pasteurellaceae</taxon>
        <taxon>Phocoenobacter</taxon>
        <taxon>Phocoenobacter atlanticus</taxon>
    </lineage>
</organism>
<dbReference type="Gene3D" id="1.10.530.10">
    <property type="match status" value="1"/>
</dbReference>